<sequence length="184" mass="21255">MTVIDELQRDHVNLGRLLEILDRKIIKLKSGHHPNFNLMADVIDYIANYAEEHHHPREDKIYAHFKGRDEQLDQALLECEAQHVELRGNAEKLLSVIDDILNDAVIPMDEFIAHLELFVENEKSHMRMEEIAVFPLIRDVATDPDWEHASALAPAVNDPLFGARLADEYRDLYQQLLDDIEQSA</sequence>
<evidence type="ECO:0000313" key="3">
    <source>
        <dbReference type="Proteomes" id="UP000282818"/>
    </source>
</evidence>
<accession>A0A437QD14</accession>
<dbReference type="InterPro" id="IPR012312">
    <property type="entry name" value="Hemerythrin-like"/>
</dbReference>
<name>A0A437QD14_9GAMM</name>
<comment type="caution">
    <text evidence="2">The sequence shown here is derived from an EMBL/GenBank/DDBJ whole genome shotgun (WGS) entry which is preliminary data.</text>
</comment>
<dbReference type="EMBL" id="SACQ01000001">
    <property type="protein sequence ID" value="RVU32424.1"/>
    <property type="molecule type" value="Genomic_DNA"/>
</dbReference>
<proteinExistence type="predicted"/>
<keyword evidence="3" id="KW-1185">Reference proteome</keyword>
<gene>
    <name evidence="2" type="ORF">EOE65_01900</name>
</gene>
<dbReference type="GO" id="GO:0005886">
    <property type="term" value="C:plasma membrane"/>
    <property type="evidence" value="ECO:0007669"/>
    <property type="project" value="TreeGrafter"/>
</dbReference>
<protein>
    <recommendedName>
        <fullName evidence="1">Hemerythrin-like domain-containing protein</fullName>
    </recommendedName>
</protein>
<dbReference type="PANTHER" id="PTHR39966">
    <property type="entry name" value="BLL2471 PROTEIN-RELATED"/>
    <property type="match status" value="1"/>
</dbReference>
<evidence type="ECO:0000313" key="2">
    <source>
        <dbReference type="EMBL" id="RVU32424.1"/>
    </source>
</evidence>
<feature type="domain" description="Hemerythrin-like" evidence="1">
    <location>
        <begin position="2"/>
        <end position="137"/>
    </location>
</feature>
<reference evidence="2 3" key="1">
    <citation type="submission" date="2019-01" db="EMBL/GenBank/DDBJ databases">
        <authorList>
            <person name="Chen W.-M."/>
        </authorList>
    </citation>
    <scope>NUCLEOTIDE SEQUENCE [LARGE SCALE GENOMIC DNA]</scope>
    <source>
        <strain evidence="2 3">HPM-16</strain>
    </source>
</reference>
<dbReference type="Gene3D" id="1.20.120.520">
    <property type="entry name" value="nmb1532 protein domain like"/>
    <property type="match status" value="1"/>
</dbReference>
<dbReference type="Pfam" id="PF01814">
    <property type="entry name" value="Hemerythrin"/>
    <property type="match status" value="1"/>
</dbReference>
<dbReference type="AlphaFoldDB" id="A0A437QD14"/>
<dbReference type="RefSeq" id="WP_127692593.1">
    <property type="nucleotide sequence ID" value="NZ_SACQ01000001.1"/>
</dbReference>
<evidence type="ECO:0000259" key="1">
    <source>
        <dbReference type="Pfam" id="PF01814"/>
    </source>
</evidence>
<organism evidence="2 3">
    <name type="scientific">Neptunomonas marina</name>
    <dbReference type="NCBI Taxonomy" id="1815562"/>
    <lineage>
        <taxon>Bacteria</taxon>
        <taxon>Pseudomonadati</taxon>
        <taxon>Pseudomonadota</taxon>
        <taxon>Gammaproteobacteria</taxon>
        <taxon>Oceanospirillales</taxon>
        <taxon>Oceanospirillaceae</taxon>
        <taxon>Neptunomonas</taxon>
    </lineage>
</organism>
<dbReference type="PANTHER" id="PTHR39966:SF1">
    <property type="entry name" value="HEMERYTHRIN-LIKE DOMAIN-CONTAINING PROTEIN"/>
    <property type="match status" value="1"/>
</dbReference>
<dbReference type="Proteomes" id="UP000282818">
    <property type="component" value="Unassembled WGS sequence"/>
</dbReference>